<dbReference type="GO" id="GO:0015171">
    <property type="term" value="F:amino acid transmembrane transporter activity"/>
    <property type="evidence" value="ECO:0007669"/>
    <property type="project" value="TreeGrafter"/>
</dbReference>
<evidence type="ECO:0000256" key="5">
    <source>
        <dbReference type="ARBA" id="ARBA00023136"/>
    </source>
</evidence>
<keyword evidence="8" id="KW-1185">Reference proteome</keyword>
<sequence length="206" mass="21970">MGSEIIALCVIGVAILLGAMSPGASFLLVASTAVTSSRRAAIAVSLGMGVGASLFTILALAGFQLLLAMVPWLYLVIKIAGGGYLLWLAFRMVRRKAPAAAQVATAAPVNVWRAFASGMMTQMSNPQTALVFASIFTATLGSTIPTWMYIVLPLLALVIDTLWYTLVALLLSTDKPRRLYTRYRRLIDHLSAGVMLALGVRLLIKG</sequence>
<evidence type="ECO:0000256" key="1">
    <source>
        <dbReference type="ARBA" id="ARBA00004651"/>
    </source>
</evidence>
<evidence type="ECO:0000256" key="2">
    <source>
        <dbReference type="ARBA" id="ARBA00022475"/>
    </source>
</evidence>
<comment type="subcellular location">
    <subcellularLocation>
        <location evidence="1">Cell membrane</location>
        <topology evidence="1">Multi-pass membrane protein</topology>
    </subcellularLocation>
</comment>
<feature type="transmembrane region" description="Helical" evidence="6">
    <location>
        <begin position="72"/>
        <end position="90"/>
    </location>
</feature>
<dbReference type="PANTHER" id="PTHR30086:SF19">
    <property type="entry name" value="THREONINE EFFLUX PROTEIN"/>
    <property type="match status" value="1"/>
</dbReference>
<name>A0A375A5H5_9GAMM</name>
<dbReference type="AlphaFoldDB" id="A0A375A5H5"/>
<evidence type="ECO:0000313" key="7">
    <source>
        <dbReference type="EMBL" id="SLM61295.1"/>
    </source>
</evidence>
<keyword evidence="5 6" id="KW-0472">Membrane</keyword>
<evidence type="ECO:0000256" key="3">
    <source>
        <dbReference type="ARBA" id="ARBA00022692"/>
    </source>
</evidence>
<evidence type="ECO:0000313" key="8">
    <source>
        <dbReference type="Proteomes" id="UP000294820"/>
    </source>
</evidence>
<protein>
    <submittedName>
        <fullName evidence="7">Threonine efflux protein</fullName>
    </submittedName>
</protein>
<feature type="transmembrane region" description="Helical" evidence="6">
    <location>
        <begin position="154"/>
        <end position="174"/>
    </location>
</feature>
<dbReference type="PANTHER" id="PTHR30086">
    <property type="entry name" value="ARGININE EXPORTER PROTEIN ARGO"/>
    <property type="match status" value="1"/>
</dbReference>
<keyword evidence="2" id="KW-1003">Cell membrane</keyword>
<feature type="transmembrane region" description="Helical" evidence="6">
    <location>
        <begin position="6"/>
        <end position="29"/>
    </location>
</feature>
<dbReference type="Proteomes" id="UP000294820">
    <property type="component" value="Chromosome 1"/>
</dbReference>
<dbReference type="GO" id="GO:0005886">
    <property type="term" value="C:plasma membrane"/>
    <property type="evidence" value="ECO:0007669"/>
    <property type="project" value="UniProtKB-SubCell"/>
</dbReference>
<dbReference type="RefSeq" id="WP_035344998.1">
    <property type="nucleotide sequence ID" value="NZ_LT615367.1"/>
</dbReference>
<feature type="transmembrane region" description="Helical" evidence="6">
    <location>
        <begin position="41"/>
        <end position="66"/>
    </location>
</feature>
<feature type="transmembrane region" description="Helical" evidence="6">
    <location>
        <begin position="186"/>
        <end position="204"/>
    </location>
</feature>
<dbReference type="InterPro" id="IPR001123">
    <property type="entry name" value="LeuE-type"/>
</dbReference>
<organism evidence="7 8">
    <name type="scientific">Dickeya aquatica</name>
    <dbReference type="NCBI Taxonomy" id="1401087"/>
    <lineage>
        <taxon>Bacteria</taxon>
        <taxon>Pseudomonadati</taxon>
        <taxon>Pseudomonadota</taxon>
        <taxon>Gammaproteobacteria</taxon>
        <taxon>Enterobacterales</taxon>
        <taxon>Pectobacteriaceae</taxon>
        <taxon>Dickeya</taxon>
    </lineage>
</organism>
<evidence type="ECO:0000256" key="6">
    <source>
        <dbReference type="SAM" id="Phobius"/>
    </source>
</evidence>
<dbReference type="Pfam" id="PF01810">
    <property type="entry name" value="LysE"/>
    <property type="match status" value="1"/>
</dbReference>
<accession>A0A375A5H5</accession>
<dbReference type="EMBL" id="LT615367">
    <property type="protein sequence ID" value="SLM61295.1"/>
    <property type="molecule type" value="Genomic_DNA"/>
</dbReference>
<evidence type="ECO:0000256" key="4">
    <source>
        <dbReference type="ARBA" id="ARBA00022989"/>
    </source>
</evidence>
<keyword evidence="3 6" id="KW-0812">Transmembrane</keyword>
<feature type="transmembrane region" description="Helical" evidence="6">
    <location>
        <begin position="129"/>
        <end position="148"/>
    </location>
</feature>
<keyword evidence="4 6" id="KW-1133">Transmembrane helix</keyword>
<gene>
    <name evidence="7" type="ORF">DAQ1742_00169</name>
</gene>
<proteinExistence type="predicted"/>
<dbReference type="KEGG" id="daq:DAQ1742_00169"/>
<reference evidence="7 8" key="1">
    <citation type="submission" date="2016-09" db="EMBL/GenBank/DDBJ databases">
        <authorList>
            <person name="Reverchon S."/>
            <person name="Nasser W."/>
            <person name="Leonard S."/>
            <person name="Brochier C."/>
            <person name="Duprey A."/>
        </authorList>
    </citation>
    <scope>NUCLEOTIDE SEQUENCE [LARGE SCALE GENOMIC DNA]</scope>
    <source>
        <strain evidence="7 8">174/2</strain>
    </source>
</reference>